<evidence type="ECO:0000313" key="3">
    <source>
        <dbReference type="EMBL" id="KKU33842.1"/>
    </source>
</evidence>
<protein>
    <submittedName>
        <fullName evidence="3">Glycosyltransferase</fullName>
    </submittedName>
</protein>
<evidence type="ECO:0000259" key="2">
    <source>
        <dbReference type="Pfam" id="PF13439"/>
    </source>
</evidence>
<dbReference type="EMBL" id="LCMI01000001">
    <property type="protein sequence ID" value="KKU33842.1"/>
    <property type="molecule type" value="Genomic_DNA"/>
</dbReference>
<dbReference type="InterPro" id="IPR050194">
    <property type="entry name" value="Glycosyltransferase_grp1"/>
</dbReference>
<dbReference type="Gene3D" id="3.40.50.2000">
    <property type="entry name" value="Glycogen Phosphorylase B"/>
    <property type="match status" value="2"/>
</dbReference>
<keyword evidence="3" id="KW-0808">Transferase</keyword>
<gene>
    <name evidence="3" type="ORF">UX47_C0001G0125</name>
</gene>
<name>A0A0G1PMD6_9BACT</name>
<dbReference type="PANTHER" id="PTHR45947:SF3">
    <property type="entry name" value="SULFOQUINOVOSYL TRANSFERASE SQD2"/>
    <property type="match status" value="1"/>
</dbReference>
<dbReference type="InterPro" id="IPR028098">
    <property type="entry name" value="Glyco_trans_4-like_N"/>
</dbReference>
<feature type="domain" description="Glycosyl transferase family 1" evidence="1">
    <location>
        <begin position="204"/>
        <end position="358"/>
    </location>
</feature>
<dbReference type="Pfam" id="PF13439">
    <property type="entry name" value="Glyco_transf_4"/>
    <property type="match status" value="1"/>
</dbReference>
<dbReference type="Proteomes" id="UP000034794">
    <property type="component" value="Unassembled WGS sequence"/>
</dbReference>
<reference evidence="3 4" key="1">
    <citation type="journal article" date="2015" name="Nature">
        <title>rRNA introns, odd ribosomes, and small enigmatic genomes across a large radiation of phyla.</title>
        <authorList>
            <person name="Brown C.T."/>
            <person name="Hug L.A."/>
            <person name="Thomas B.C."/>
            <person name="Sharon I."/>
            <person name="Castelle C.J."/>
            <person name="Singh A."/>
            <person name="Wilkins M.J."/>
            <person name="Williams K.H."/>
            <person name="Banfield J.F."/>
        </authorList>
    </citation>
    <scope>NUCLEOTIDE SEQUENCE [LARGE SCALE GENOMIC DNA]</scope>
</reference>
<evidence type="ECO:0000259" key="1">
    <source>
        <dbReference type="Pfam" id="PF00534"/>
    </source>
</evidence>
<dbReference type="SUPFAM" id="SSF53756">
    <property type="entry name" value="UDP-Glycosyltransferase/glycogen phosphorylase"/>
    <property type="match status" value="1"/>
</dbReference>
<comment type="caution">
    <text evidence="3">The sequence shown here is derived from an EMBL/GenBank/DDBJ whole genome shotgun (WGS) entry which is preliminary data.</text>
</comment>
<feature type="domain" description="Glycosyltransferase subfamily 4-like N-terminal" evidence="2">
    <location>
        <begin position="14"/>
        <end position="197"/>
    </location>
</feature>
<dbReference type="CDD" id="cd03801">
    <property type="entry name" value="GT4_PimA-like"/>
    <property type="match status" value="1"/>
</dbReference>
<dbReference type="AlphaFoldDB" id="A0A0G1PMD6"/>
<dbReference type="PANTHER" id="PTHR45947">
    <property type="entry name" value="SULFOQUINOVOSYL TRANSFERASE SQD2"/>
    <property type="match status" value="1"/>
</dbReference>
<dbReference type="GO" id="GO:0016757">
    <property type="term" value="F:glycosyltransferase activity"/>
    <property type="evidence" value="ECO:0007669"/>
    <property type="project" value="InterPro"/>
</dbReference>
<accession>A0A0G1PMD6</accession>
<evidence type="ECO:0000313" key="4">
    <source>
        <dbReference type="Proteomes" id="UP000034794"/>
    </source>
</evidence>
<proteinExistence type="predicted"/>
<dbReference type="Pfam" id="PF00534">
    <property type="entry name" value="Glycos_transf_1"/>
    <property type="match status" value="1"/>
</dbReference>
<organism evidence="3 4">
    <name type="scientific">Candidatus Collierbacteria bacterium GW2011_GWA2_46_26</name>
    <dbReference type="NCBI Taxonomy" id="1618381"/>
    <lineage>
        <taxon>Bacteria</taxon>
        <taxon>Candidatus Collieribacteriota</taxon>
    </lineage>
</organism>
<sequence>MKFLVFANTYTLISGGDVIFAEMSKFWGSLGHEVTIVTNEKGKAFCESRGLKRVKIMVWPASDSDKFGLIISELYKTLTSVLRSIFKKPEKVEIIFASSFFWPDIFAGVISKLKHPHAKLVVGIYLLFPNPFGNVRYDGGFTKAVLLSISQSVSLFLVDRFADIVLTASRHKKELLHNSRQLHKHTVVSIRGGIDLKSISRVKRQPKKYDCVYFGRFHSQKGLFDLLDVWRDVLESKPESKLLLAGGGPLENEIREKADRLKILDSITFSGLVSGSKKYRLLKSAKIFISASRFDTGNLALDEVLACGTPGVVFDLPHLHYEEGVIKVPVGDNKKMAERVVELLNDPSRRENLGNKGRGFIRQFEWGKVSAKVLSLFGS</sequence>
<dbReference type="InterPro" id="IPR001296">
    <property type="entry name" value="Glyco_trans_1"/>
</dbReference>